<feature type="region of interest" description="Disordered" evidence="1">
    <location>
        <begin position="416"/>
        <end position="470"/>
    </location>
</feature>
<evidence type="ECO:0000313" key="2">
    <source>
        <dbReference type="EMBL" id="KZZ90020.1"/>
    </source>
</evidence>
<organism evidence="2 3">
    <name type="scientific">Ascosphaera apis ARSEF 7405</name>
    <dbReference type="NCBI Taxonomy" id="392613"/>
    <lineage>
        <taxon>Eukaryota</taxon>
        <taxon>Fungi</taxon>
        <taxon>Dikarya</taxon>
        <taxon>Ascomycota</taxon>
        <taxon>Pezizomycotina</taxon>
        <taxon>Eurotiomycetes</taxon>
        <taxon>Eurotiomycetidae</taxon>
        <taxon>Onygenales</taxon>
        <taxon>Ascosphaeraceae</taxon>
        <taxon>Ascosphaera</taxon>
    </lineage>
</organism>
<evidence type="ECO:0000256" key="1">
    <source>
        <dbReference type="SAM" id="MobiDB-lite"/>
    </source>
</evidence>
<sequence>MATDSIPPKTLSPLMARIADYITLRLNEQETAFEHYIACQTSLREQLSMGKITQATYNKEMDMLDDASADTMLEFHIIDKQYRLLAQDMEDEVLGMRAVGTPCAGEDELVEKAYYSVVREAKRSEVLWRQRFDQGVVQNKSNGRTELDGRVLSFYDAVRTMHEQRQAHCSLTGWHPDEEVGVARLVPGSISSEQVAFLFGANQVNLVNWKNCIPLHKSLAQAVECGIITFVPLPPSDVNQGPIWTCILVDDDFRDRAFAKAPDGKQITYREVHGNPLIFHNHHRPARRFLFFHFVISYLRAQSLDFPVKPNIVWPVPGRYVDRESIQMLARSMSGGELPELLYKEMVFEKTERPADYADVALCLAMRNWIRKTVEVSKNGTACVIPKIEGDGDLSAEGVAKISSDVDVEMIEAAMQETTGNEDETQRSEEQQQGSEKDKDTESKGDTVSQESTTSSKGRKKKKKSKKITN</sequence>
<comment type="caution">
    <text evidence="2">The sequence shown here is derived from an EMBL/GenBank/DDBJ whole genome shotgun (WGS) entry which is preliminary data.</text>
</comment>
<evidence type="ECO:0008006" key="4">
    <source>
        <dbReference type="Google" id="ProtNLM"/>
    </source>
</evidence>
<name>A0A166NHC0_9EURO</name>
<dbReference type="VEuPathDB" id="FungiDB:AAP_03970"/>
<gene>
    <name evidence="2" type="ORF">AAP_03970</name>
</gene>
<keyword evidence="3" id="KW-1185">Reference proteome</keyword>
<evidence type="ECO:0000313" key="3">
    <source>
        <dbReference type="Proteomes" id="UP000242877"/>
    </source>
</evidence>
<dbReference type="Proteomes" id="UP000242877">
    <property type="component" value="Unassembled WGS sequence"/>
</dbReference>
<reference evidence="2 3" key="1">
    <citation type="journal article" date="2016" name="Genome Biol. Evol.">
        <title>Divergent and convergent evolution of fungal pathogenicity.</title>
        <authorList>
            <person name="Shang Y."/>
            <person name="Xiao G."/>
            <person name="Zheng P."/>
            <person name="Cen K."/>
            <person name="Zhan S."/>
            <person name="Wang C."/>
        </authorList>
    </citation>
    <scope>NUCLEOTIDE SEQUENCE [LARGE SCALE GENOMIC DNA]</scope>
    <source>
        <strain evidence="2 3">ARSEF 7405</strain>
    </source>
</reference>
<dbReference type="AlphaFoldDB" id="A0A166NHC0"/>
<dbReference type="OrthoDB" id="5386595at2759"/>
<dbReference type="EMBL" id="AZGZ01000018">
    <property type="protein sequence ID" value="KZZ90020.1"/>
    <property type="molecule type" value="Genomic_DNA"/>
</dbReference>
<accession>A0A166NHC0</accession>
<proteinExistence type="predicted"/>
<feature type="compositionally biased region" description="Basic residues" evidence="1">
    <location>
        <begin position="457"/>
        <end position="470"/>
    </location>
</feature>
<feature type="compositionally biased region" description="Basic and acidic residues" evidence="1">
    <location>
        <begin position="424"/>
        <end position="445"/>
    </location>
</feature>
<protein>
    <recommendedName>
        <fullName evidence="4">HNH nuclease domain-containing protein</fullName>
    </recommendedName>
</protein>